<dbReference type="Proteomes" id="UP000261080">
    <property type="component" value="Unassembled WGS sequence"/>
</dbReference>
<dbReference type="GO" id="GO:0016887">
    <property type="term" value="F:ATP hydrolysis activity"/>
    <property type="evidence" value="ECO:0007669"/>
    <property type="project" value="InterPro"/>
</dbReference>
<feature type="domain" description="ABC transporter" evidence="1">
    <location>
        <begin position="10"/>
        <end position="120"/>
    </location>
</feature>
<dbReference type="PANTHER" id="PTHR43423">
    <property type="entry name" value="ABC TRANSPORTER I FAMILY MEMBER 17"/>
    <property type="match status" value="1"/>
</dbReference>
<evidence type="ECO:0000313" key="3">
    <source>
        <dbReference type="Proteomes" id="UP000261080"/>
    </source>
</evidence>
<dbReference type="InterPro" id="IPR003439">
    <property type="entry name" value="ABC_transporter-like_ATP-bd"/>
</dbReference>
<dbReference type="SUPFAM" id="SSF52540">
    <property type="entry name" value="P-loop containing nucleoside triphosphate hydrolases"/>
    <property type="match status" value="1"/>
</dbReference>
<keyword evidence="3" id="KW-1185">Reference proteome</keyword>
<accession>A0A3E3JZB3</accession>
<proteinExistence type="predicted"/>
<dbReference type="AlphaFoldDB" id="A0A3E3JZB3"/>
<sequence length="126" mass="14515">MLICFFEIFLNKGNIYCILGENGSGKTTLIDILIGLFIDEYEGEILYNHINIKDIDMVKQRACNISILEQDPYVLEGSVEDNIYSTVYHNVKKYRQRILDKELGNIYSNGIGISGGKKNRYFENTF</sequence>
<keyword evidence="2" id="KW-0067">ATP-binding</keyword>
<reference evidence="2 3" key="1">
    <citation type="submission" date="2018-08" db="EMBL/GenBank/DDBJ databases">
        <title>A genome reference for cultivated species of the human gut microbiota.</title>
        <authorList>
            <person name="Zou Y."/>
            <person name="Xue W."/>
            <person name="Luo G."/>
        </authorList>
    </citation>
    <scope>NUCLEOTIDE SEQUENCE [LARGE SCALE GENOMIC DNA]</scope>
    <source>
        <strain evidence="2 3">AF37-2AT</strain>
    </source>
</reference>
<dbReference type="InterPro" id="IPR027417">
    <property type="entry name" value="P-loop_NTPase"/>
</dbReference>
<dbReference type="EMBL" id="QVLX01000008">
    <property type="protein sequence ID" value="RGE85389.1"/>
    <property type="molecule type" value="Genomic_DNA"/>
</dbReference>
<dbReference type="Gene3D" id="3.40.50.300">
    <property type="entry name" value="P-loop containing nucleotide triphosphate hydrolases"/>
    <property type="match status" value="1"/>
</dbReference>
<keyword evidence="2" id="KW-0547">Nucleotide-binding</keyword>
<dbReference type="Pfam" id="PF00005">
    <property type="entry name" value="ABC_tran"/>
    <property type="match status" value="1"/>
</dbReference>
<comment type="caution">
    <text evidence="2">The sequence shown here is derived from an EMBL/GenBank/DDBJ whole genome shotgun (WGS) entry which is preliminary data.</text>
</comment>
<protein>
    <submittedName>
        <fullName evidence="2">ATP-binding cassette domain-containing protein</fullName>
    </submittedName>
</protein>
<organism evidence="2 3">
    <name type="scientific">Sellimonas intestinalis</name>
    <dbReference type="NCBI Taxonomy" id="1653434"/>
    <lineage>
        <taxon>Bacteria</taxon>
        <taxon>Bacillati</taxon>
        <taxon>Bacillota</taxon>
        <taxon>Clostridia</taxon>
        <taxon>Lachnospirales</taxon>
        <taxon>Lachnospiraceae</taxon>
        <taxon>Sellimonas</taxon>
    </lineage>
</organism>
<evidence type="ECO:0000259" key="1">
    <source>
        <dbReference type="Pfam" id="PF00005"/>
    </source>
</evidence>
<name>A0A3E3JZB3_9FIRM</name>
<dbReference type="PANTHER" id="PTHR43423:SF1">
    <property type="entry name" value="ABC TRANSPORTER I FAMILY MEMBER 17"/>
    <property type="match status" value="1"/>
</dbReference>
<gene>
    <name evidence="2" type="ORF">DW016_12785</name>
</gene>
<evidence type="ECO:0000313" key="2">
    <source>
        <dbReference type="EMBL" id="RGE85389.1"/>
    </source>
</evidence>
<dbReference type="OrthoDB" id="3185510at2"/>
<dbReference type="GO" id="GO:0005524">
    <property type="term" value="F:ATP binding"/>
    <property type="evidence" value="ECO:0007669"/>
    <property type="project" value="UniProtKB-KW"/>
</dbReference>